<evidence type="ECO:0008006" key="4">
    <source>
        <dbReference type="Google" id="ProtNLM"/>
    </source>
</evidence>
<dbReference type="Pfam" id="PF07661">
    <property type="entry name" value="MORN_2"/>
    <property type="match status" value="2"/>
</dbReference>
<gene>
    <name evidence="2" type="ORF">I5M27_03105</name>
</gene>
<evidence type="ECO:0000256" key="1">
    <source>
        <dbReference type="SAM" id="SignalP"/>
    </source>
</evidence>
<name>A0ABS1BXS9_9BACT</name>
<dbReference type="Proteomes" id="UP000644147">
    <property type="component" value="Unassembled WGS sequence"/>
</dbReference>
<feature type="signal peptide" evidence="1">
    <location>
        <begin position="1"/>
        <end position="25"/>
    </location>
</feature>
<comment type="caution">
    <text evidence="2">The sequence shown here is derived from an EMBL/GenBank/DDBJ whole genome shotgun (WGS) entry which is preliminary data.</text>
</comment>
<evidence type="ECO:0000313" key="2">
    <source>
        <dbReference type="EMBL" id="MBK0401956.1"/>
    </source>
</evidence>
<proteinExistence type="predicted"/>
<evidence type="ECO:0000313" key="3">
    <source>
        <dbReference type="Proteomes" id="UP000644147"/>
    </source>
</evidence>
<accession>A0ABS1BXS9</accession>
<reference evidence="2 3" key="1">
    <citation type="submission" date="2020-12" db="EMBL/GenBank/DDBJ databases">
        <title>Bacterial novel species Adhaeribacter sp. BT258 isolated from soil.</title>
        <authorList>
            <person name="Jung H.-Y."/>
        </authorList>
    </citation>
    <scope>NUCLEOTIDE SEQUENCE [LARGE SCALE GENOMIC DNA]</scope>
    <source>
        <strain evidence="2 3">BT258</strain>
    </source>
</reference>
<sequence>MINSGFIKFLYCLVALLAAGFSAHGQNLPDSFKIGKYVEVLNGDSLKVHFNCAGQVVPAGCASYYRVGRIDREYINFKGLVRDYFGDGKLAFVGEIQNNNLNGKAVYYYKNGNISETGFYRDHVREGIWKYFYSDGKLEKVINFINSEPFVVTYLDSNNVAQVINGNGNFLGTFVFNGCHLYQMRGTLKEGKMHGEWTMYNTVFRFGKSDGIELFENGKFIKGYSERRKSIPNDYSNYTDRARITFNSPYPAENLNLAESFFTPCLKDAKGQLIRTAILHDVRYNQKRLEASFYPELQEKLQASLAKDVTNQWLIVGLNVEKSDAVSEISVLSSINDVVLENSLHAQLKQMNLWNSARVNKVRFGYSHFFTILIHDKQVLIPKLILSQARENNEILLRLRE</sequence>
<dbReference type="SUPFAM" id="SSF82185">
    <property type="entry name" value="Histone H3 K4-specific methyltransferase SET7/9 N-terminal domain"/>
    <property type="match status" value="1"/>
</dbReference>
<keyword evidence="1" id="KW-0732">Signal</keyword>
<dbReference type="Gene3D" id="2.20.110.10">
    <property type="entry name" value="Histone H3 K4-specific methyltransferase SET7/9 N-terminal domain"/>
    <property type="match status" value="1"/>
</dbReference>
<dbReference type="EMBL" id="JAEHFX010000001">
    <property type="protein sequence ID" value="MBK0401956.1"/>
    <property type="molecule type" value="Genomic_DNA"/>
</dbReference>
<feature type="chain" id="PRO_5047171332" description="Antitoxin component YwqK of the YwqJK toxin-antitoxin module" evidence="1">
    <location>
        <begin position="26"/>
        <end position="401"/>
    </location>
</feature>
<dbReference type="RefSeq" id="WP_200504555.1">
    <property type="nucleotide sequence ID" value="NZ_JAEHFX010000001.1"/>
</dbReference>
<organism evidence="2 3">
    <name type="scientific">Adhaeribacter terrigena</name>
    <dbReference type="NCBI Taxonomy" id="2793070"/>
    <lineage>
        <taxon>Bacteria</taxon>
        <taxon>Pseudomonadati</taxon>
        <taxon>Bacteroidota</taxon>
        <taxon>Cytophagia</taxon>
        <taxon>Cytophagales</taxon>
        <taxon>Hymenobacteraceae</taxon>
        <taxon>Adhaeribacter</taxon>
    </lineage>
</organism>
<dbReference type="InterPro" id="IPR011652">
    <property type="entry name" value="MORN_2"/>
</dbReference>
<keyword evidence="3" id="KW-1185">Reference proteome</keyword>
<protein>
    <recommendedName>
        <fullName evidence="4">Antitoxin component YwqK of the YwqJK toxin-antitoxin module</fullName>
    </recommendedName>
</protein>